<feature type="compositionally biased region" description="Basic and acidic residues" evidence="1">
    <location>
        <begin position="313"/>
        <end position="334"/>
    </location>
</feature>
<dbReference type="EMBL" id="PXYK01000019">
    <property type="protein sequence ID" value="PSJ57004.1"/>
    <property type="molecule type" value="Genomic_DNA"/>
</dbReference>
<feature type="region of interest" description="Disordered" evidence="1">
    <location>
        <begin position="313"/>
        <end position="343"/>
    </location>
</feature>
<comment type="caution">
    <text evidence="2">The sequence shown here is derived from an EMBL/GenBank/DDBJ whole genome shotgun (WGS) entry which is preliminary data.</text>
</comment>
<gene>
    <name evidence="2" type="primary">tssG</name>
    <name evidence="2" type="ORF">C7I84_19210</name>
</gene>
<evidence type="ECO:0000256" key="1">
    <source>
        <dbReference type="SAM" id="MobiDB-lite"/>
    </source>
</evidence>
<dbReference type="OrthoDB" id="1523296at2"/>
<organism evidence="2 3">
    <name type="scientific">Kumtagia ephedrae</name>
    <dbReference type="NCBI Taxonomy" id="2116701"/>
    <lineage>
        <taxon>Bacteria</taxon>
        <taxon>Pseudomonadati</taxon>
        <taxon>Pseudomonadota</taxon>
        <taxon>Alphaproteobacteria</taxon>
        <taxon>Hyphomicrobiales</taxon>
        <taxon>Phyllobacteriaceae</taxon>
        <taxon>Kumtagia</taxon>
    </lineage>
</organism>
<keyword evidence="3" id="KW-1185">Reference proteome</keyword>
<dbReference type="AlphaFoldDB" id="A0A2P7S3J7"/>
<dbReference type="PANTHER" id="PTHR35564:SF4">
    <property type="entry name" value="CYTOPLASMIC PROTEIN"/>
    <property type="match status" value="1"/>
</dbReference>
<name>A0A2P7S3J7_9HYPH</name>
<accession>A0A2P7S3J7</accession>
<dbReference type="RefSeq" id="WP_106773831.1">
    <property type="nucleotide sequence ID" value="NZ_PXYK01000019.1"/>
</dbReference>
<sequence>MSYRDGLRADPHGFDFFAALRELERSAPDKPRIGENSVLAEEIVSLGQDPFLDFPGSNLTGYEDVSGRARIRTRFLGYFGPQGALPLSTTADAQHWSSQHDPSFVHFTDIFANRFLQLFFRAWADARPIAQADRPDADRFIRYVGAFTGTGSDAFLDRDRVADVAKVSFAGLTGSRIKSAVRLRQLIEGILQVVAEIEERVGSWLVFEPSDQMALGARHSGLGVDAALGVRAYSINDKIRLRITAKSLDQYRRLLPAGDLSEILADLIFHYLGHRFDFDVELGLAAELAPPVRLGVSGELGWTSWMAPMKPDEPGKTYLRDARFDPMERRRDAAARNQAGRTP</sequence>
<reference evidence="2 3" key="1">
    <citation type="submission" date="2018-03" db="EMBL/GenBank/DDBJ databases">
        <title>The draft genome of Mesorhizobium sp. 6GN-30.</title>
        <authorList>
            <person name="Liu L."/>
            <person name="Li L."/>
            <person name="Wang T."/>
            <person name="Zhang X."/>
            <person name="Liang L."/>
        </authorList>
    </citation>
    <scope>NUCLEOTIDE SEQUENCE [LARGE SCALE GENOMIC DNA]</scope>
    <source>
        <strain evidence="2 3">6GN30</strain>
    </source>
</reference>
<dbReference type="NCBIfam" id="TIGR03347">
    <property type="entry name" value="VI_chp_1"/>
    <property type="match status" value="1"/>
</dbReference>
<protein>
    <submittedName>
        <fullName evidence="2">Type VI secretion system baseplate subunit TssG</fullName>
    </submittedName>
</protein>
<proteinExistence type="predicted"/>
<dbReference type="InterPro" id="IPR010732">
    <property type="entry name" value="T6SS_TssG-like"/>
</dbReference>
<dbReference type="PANTHER" id="PTHR35564">
    <property type="match status" value="1"/>
</dbReference>
<evidence type="ECO:0000313" key="3">
    <source>
        <dbReference type="Proteomes" id="UP000241229"/>
    </source>
</evidence>
<dbReference type="Pfam" id="PF06996">
    <property type="entry name" value="T6SS_TssG"/>
    <property type="match status" value="1"/>
</dbReference>
<dbReference type="Proteomes" id="UP000241229">
    <property type="component" value="Unassembled WGS sequence"/>
</dbReference>
<evidence type="ECO:0000313" key="2">
    <source>
        <dbReference type="EMBL" id="PSJ57004.1"/>
    </source>
</evidence>